<keyword evidence="1" id="KW-1188">Viral release from host cell</keyword>
<evidence type="ECO:0000256" key="2">
    <source>
        <dbReference type="ARBA" id="ARBA00022670"/>
    </source>
</evidence>
<dbReference type="GO" id="GO:0008233">
    <property type="term" value="F:peptidase activity"/>
    <property type="evidence" value="ECO:0007669"/>
    <property type="project" value="UniProtKB-KW"/>
</dbReference>
<proteinExistence type="predicted"/>
<dbReference type="InterPro" id="IPR054613">
    <property type="entry name" value="Peptidase_S78_dom"/>
</dbReference>
<feature type="coiled-coil region" evidence="4">
    <location>
        <begin position="201"/>
        <end position="228"/>
    </location>
</feature>
<gene>
    <name evidence="6" type="ORF">SDC9_00381</name>
</gene>
<keyword evidence="4" id="KW-0175">Coiled coil</keyword>
<evidence type="ECO:0000256" key="1">
    <source>
        <dbReference type="ARBA" id="ARBA00022612"/>
    </source>
</evidence>
<dbReference type="Pfam" id="PF04586">
    <property type="entry name" value="Peptidase_S78"/>
    <property type="match status" value="1"/>
</dbReference>
<organism evidence="6">
    <name type="scientific">bioreactor metagenome</name>
    <dbReference type="NCBI Taxonomy" id="1076179"/>
    <lineage>
        <taxon>unclassified sequences</taxon>
        <taxon>metagenomes</taxon>
        <taxon>ecological metagenomes</taxon>
    </lineage>
</organism>
<evidence type="ECO:0000256" key="3">
    <source>
        <dbReference type="ARBA" id="ARBA00022801"/>
    </source>
</evidence>
<sequence length="325" mass="36124">MPKKIFTFNDERVKNSYGFYIETAGISLARFNQNPICLNSHWNWTTEVLGTWEDLKIVDGKLQGSPVFNTENNKEVVRQVNEGVIKACSMGILFDEADFVKNENGELVLKKCELMEVSIVAVPSNANSVALYHSNGIQMTEKEIKNLTLSLGAATPPNPENFNQDNNSTMKKIQLSVLAFVALGFAKTTKEVDEAELDEAILGLKAKIDENELELKKVKADLQAYKDAEKLALEGNITLAVDTAVKEGRITADLAQTYKDLGAQNFELMTKTLESFPKKVDLKAGVITPSGTTEPMTEENFQKLSTEAQLAWKEANPEEYKKLFS</sequence>
<evidence type="ECO:0000259" key="5">
    <source>
        <dbReference type="Pfam" id="PF04586"/>
    </source>
</evidence>
<evidence type="ECO:0000313" key="6">
    <source>
        <dbReference type="EMBL" id="MPL54915.1"/>
    </source>
</evidence>
<dbReference type="GO" id="GO:0006508">
    <property type="term" value="P:proteolysis"/>
    <property type="evidence" value="ECO:0007669"/>
    <property type="project" value="UniProtKB-KW"/>
</dbReference>
<protein>
    <recommendedName>
        <fullName evidence="5">Prohead serine protease domain-containing protein</fullName>
    </recommendedName>
</protein>
<evidence type="ECO:0000256" key="4">
    <source>
        <dbReference type="SAM" id="Coils"/>
    </source>
</evidence>
<reference evidence="6" key="1">
    <citation type="submission" date="2019-08" db="EMBL/GenBank/DDBJ databases">
        <authorList>
            <person name="Kucharzyk K."/>
            <person name="Murdoch R.W."/>
            <person name="Higgins S."/>
            <person name="Loffler F."/>
        </authorList>
    </citation>
    <scope>NUCLEOTIDE SEQUENCE</scope>
</reference>
<name>A0A644SJR0_9ZZZZ</name>
<accession>A0A644SJR0</accession>
<keyword evidence="2" id="KW-0645">Protease</keyword>
<dbReference type="EMBL" id="VSSQ01000001">
    <property type="protein sequence ID" value="MPL54915.1"/>
    <property type="molecule type" value="Genomic_DNA"/>
</dbReference>
<keyword evidence="3" id="KW-0378">Hydrolase</keyword>
<feature type="domain" description="Prohead serine protease" evidence="5">
    <location>
        <begin position="66"/>
        <end position="139"/>
    </location>
</feature>
<comment type="caution">
    <text evidence="6">The sequence shown here is derived from an EMBL/GenBank/DDBJ whole genome shotgun (WGS) entry which is preliminary data.</text>
</comment>
<dbReference type="AlphaFoldDB" id="A0A644SJR0"/>